<evidence type="ECO:0000313" key="5">
    <source>
        <dbReference type="WBParaSite" id="TCLT_0000856501-mRNA-1"/>
    </source>
</evidence>
<keyword evidence="1" id="KW-0175">Coiled coil</keyword>
<sequence>MGCLTDCSSWESDGHLYGVLFRVLRAVNMQVIVEVITCLHCANLTAASIVRSSEDQRQASHEIRSGNDGEGYLSFLCVLNLKYCRAKEQKFCYVCGSSRIRLKLCAGRNQSVSLLRYKCFEEKCGKFSGNFYMQAKDGSLTIYKQDIKSYAFRQVGESDPNNVARFTMNTERNTNICNQRGENHQNGNGHIVDTASSKSHDSPALITLTKKMPEQNKEVRSRNMDISCTYLNETTRRQRKGDVENSSVKTANDVTTSYSLAVEHRPVDSLLPVDEPAMKSNEVKKSNTDYVNAKRKQNTLREKSGFRTFKRLKLEKDKVSEEAVLTESNVAHLSYLVSDMSISADMTINATINSKVAFTQTEMDDDGVVNLLLDEVVKCDVRSSITNRAHLLRQIKVAQTLLHLQNKEICMLKEEKRLFNAVQKETKSYISELKKKCTADFLRIRDEISVLTKDFRLYLLDLQRACKRCSEKMEEDKMKFIIVANNYEKQNETLNNKIADLEKRLELSDDLIYNQKRELLVADREMHLANENVADIQKKLEDKLFLASHAKCTSCTVFEKLRDTLTTQIVDKTNALSAAEIMINELKVKLEKQERASLIMSKEIHRMKFERSSYVLDFKRLEAEVSCLRKRMKEGNVDLNNSSVSSKSLFNNRESLIKSSDNSSASALPIRSTNNTQKSFSLETPQPDKVLPELENIEKVRYSWITTVQNEKGIVTQQKPVQIADGISQHVLQNKSDAVDVHDGCRPINKQAVVKGAQSSKFISNSHGANSKKCTSRIQSCNVAYTDSGIESLEVASEKNLSSENSLNINNKNKERHSEVTGTFKVQTLLLHPARMDSIKIPESSNEIQNSLRTGKSDSENAIQDARKYKDERFAQEDSKELQVKELHENSRGVSSAHRSFLCSRTSLPNTRPCLINNKFFPSRPPLPWHKKTVDNSLPPSSFPSQNSVGSTSSFNAPVIKLPLQSNERSRVRTIFGIGQRSASSKAISTSLFTDKNSSEVHELSNPWKVQVNQRQGSWSFEKDNSSNTWRAKRLRIAKCSNLPRIKQTKHAPKQNVTAGCSYKTQLTRKVCNLVFEKDLDEWE</sequence>
<evidence type="ECO:0000313" key="4">
    <source>
        <dbReference type="Proteomes" id="UP000276776"/>
    </source>
</evidence>
<accession>A0A0N5D6B0</accession>
<feature type="region of interest" description="Disordered" evidence="2">
    <location>
        <begin position="661"/>
        <end position="686"/>
    </location>
</feature>
<feature type="coiled-coil region" evidence="1">
    <location>
        <begin position="484"/>
        <end position="511"/>
    </location>
</feature>
<name>A0A0N5D6B0_THECL</name>
<evidence type="ECO:0000313" key="3">
    <source>
        <dbReference type="EMBL" id="VDN06123.1"/>
    </source>
</evidence>
<gene>
    <name evidence="3" type="ORF">TCLT_LOCUS8554</name>
</gene>
<organism evidence="5">
    <name type="scientific">Thelazia callipaeda</name>
    <name type="common">Oriental eyeworm</name>
    <name type="synonym">Parasitic nematode</name>
    <dbReference type="NCBI Taxonomy" id="103827"/>
    <lineage>
        <taxon>Eukaryota</taxon>
        <taxon>Metazoa</taxon>
        <taxon>Ecdysozoa</taxon>
        <taxon>Nematoda</taxon>
        <taxon>Chromadorea</taxon>
        <taxon>Rhabditida</taxon>
        <taxon>Spirurina</taxon>
        <taxon>Spiruromorpha</taxon>
        <taxon>Thelazioidea</taxon>
        <taxon>Thelaziidae</taxon>
        <taxon>Thelazia</taxon>
    </lineage>
</organism>
<feature type="compositionally biased region" description="Polar residues" evidence="2">
    <location>
        <begin position="661"/>
        <end position="684"/>
    </location>
</feature>
<feature type="compositionally biased region" description="Low complexity" evidence="2">
    <location>
        <begin position="801"/>
        <end position="811"/>
    </location>
</feature>
<feature type="region of interest" description="Disordered" evidence="2">
    <location>
        <begin position="801"/>
        <end position="820"/>
    </location>
</feature>
<evidence type="ECO:0000256" key="2">
    <source>
        <dbReference type="SAM" id="MobiDB-lite"/>
    </source>
</evidence>
<dbReference type="EMBL" id="UYYF01004650">
    <property type="protein sequence ID" value="VDN06123.1"/>
    <property type="molecule type" value="Genomic_DNA"/>
</dbReference>
<protein>
    <submittedName>
        <fullName evidence="5">BRCT domain-containing protein</fullName>
    </submittedName>
</protein>
<dbReference type="OrthoDB" id="5878038at2759"/>
<dbReference type="AlphaFoldDB" id="A0A0N5D6B0"/>
<evidence type="ECO:0000256" key="1">
    <source>
        <dbReference type="SAM" id="Coils"/>
    </source>
</evidence>
<dbReference type="Proteomes" id="UP000276776">
    <property type="component" value="Unassembled WGS sequence"/>
</dbReference>
<reference evidence="5" key="1">
    <citation type="submission" date="2017-02" db="UniProtKB">
        <authorList>
            <consortium name="WormBaseParasite"/>
        </authorList>
    </citation>
    <scope>IDENTIFICATION</scope>
</reference>
<dbReference type="WBParaSite" id="TCLT_0000856501-mRNA-1">
    <property type="protein sequence ID" value="TCLT_0000856501-mRNA-1"/>
    <property type="gene ID" value="TCLT_0000856501"/>
</dbReference>
<reference evidence="3 4" key="2">
    <citation type="submission" date="2018-11" db="EMBL/GenBank/DDBJ databases">
        <authorList>
            <consortium name="Pathogen Informatics"/>
        </authorList>
    </citation>
    <scope>NUCLEOTIDE SEQUENCE [LARGE SCALE GENOMIC DNA]</scope>
</reference>
<keyword evidence="4" id="KW-1185">Reference proteome</keyword>
<proteinExistence type="predicted"/>